<dbReference type="PANTHER" id="PTHR42718:SF9">
    <property type="entry name" value="MAJOR FACILITATOR SUPERFAMILY MULTIDRUG TRANSPORTER MFSC"/>
    <property type="match status" value="1"/>
</dbReference>
<evidence type="ECO:0000256" key="1">
    <source>
        <dbReference type="ARBA" id="ARBA00004651"/>
    </source>
</evidence>
<dbReference type="Proteomes" id="UP000183772">
    <property type="component" value="Chromosome I"/>
</dbReference>
<name>A0AAX2DA31_9PSED</name>
<feature type="transmembrane region" description="Helical" evidence="8">
    <location>
        <begin position="174"/>
        <end position="192"/>
    </location>
</feature>
<dbReference type="SUPFAM" id="SSF103473">
    <property type="entry name" value="MFS general substrate transporter"/>
    <property type="match status" value="1"/>
</dbReference>
<organism evidence="10 11">
    <name type="scientific">Pseudomonas mediterranea</name>
    <dbReference type="NCBI Taxonomy" id="183795"/>
    <lineage>
        <taxon>Bacteria</taxon>
        <taxon>Pseudomonadati</taxon>
        <taxon>Pseudomonadota</taxon>
        <taxon>Gammaproteobacteria</taxon>
        <taxon>Pseudomonadales</taxon>
        <taxon>Pseudomonadaceae</taxon>
        <taxon>Pseudomonas</taxon>
    </lineage>
</organism>
<dbReference type="EMBL" id="LT629790">
    <property type="protein sequence ID" value="SDU42152.1"/>
    <property type="molecule type" value="Genomic_DNA"/>
</dbReference>
<evidence type="ECO:0000313" key="10">
    <source>
        <dbReference type="EMBL" id="SDU42152.1"/>
    </source>
</evidence>
<feature type="transmembrane region" description="Helical" evidence="8">
    <location>
        <begin position="144"/>
        <end position="162"/>
    </location>
</feature>
<keyword evidence="5 8" id="KW-0812">Transmembrane</keyword>
<feature type="transmembrane region" description="Helical" evidence="8">
    <location>
        <begin position="12"/>
        <end position="37"/>
    </location>
</feature>
<feature type="transmembrane region" description="Helical" evidence="8">
    <location>
        <begin position="230"/>
        <end position="252"/>
    </location>
</feature>
<keyword evidence="11" id="KW-1185">Reference proteome</keyword>
<gene>
    <name evidence="10" type="ORF">SAMN05216476_2014</name>
</gene>
<evidence type="ECO:0000259" key="9">
    <source>
        <dbReference type="PROSITE" id="PS50850"/>
    </source>
</evidence>
<keyword evidence="4" id="KW-1003">Cell membrane</keyword>
<dbReference type="InterPro" id="IPR036259">
    <property type="entry name" value="MFS_trans_sf"/>
</dbReference>
<keyword evidence="7 8" id="KW-0472">Membrane</keyword>
<feature type="transmembrane region" description="Helical" evidence="8">
    <location>
        <begin position="424"/>
        <end position="447"/>
    </location>
</feature>
<dbReference type="Gene3D" id="1.20.1250.20">
    <property type="entry name" value="MFS general substrate transporter like domains"/>
    <property type="match status" value="1"/>
</dbReference>
<dbReference type="NCBIfam" id="TIGR00711">
    <property type="entry name" value="efflux_EmrB"/>
    <property type="match status" value="1"/>
</dbReference>
<evidence type="ECO:0000256" key="8">
    <source>
        <dbReference type="SAM" id="Phobius"/>
    </source>
</evidence>
<feature type="transmembrane region" description="Helical" evidence="8">
    <location>
        <begin position="397"/>
        <end position="418"/>
    </location>
</feature>
<dbReference type="Gene3D" id="1.20.1720.10">
    <property type="entry name" value="Multidrug resistance protein D"/>
    <property type="match status" value="1"/>
</dbReference>
<protein>
    <submittedName>
        <fullName evidence="10">MFS transporter, DHA2 family, methylenomycin A resistance protein</fullName>
    </submittedName>
</protein>
<evidence type="ECO:0000256" key="7">
    <source>
        <dbReference type="ARBA" id="ARBA00023136"/>
    </source>
</evidence>
<dbReference type="CDD" id="cd17321">
    <property type="entry name" value="MFS_MMR_MDR_like"/>
    <property type="match status" value="1"/>
</dbReference>
<keyword evidence="6 8" id="KW-1133">Transmembrane helix</keyword>
<dbReference type="GO" id="GO:0022857">
    <property type="term" value="F:transmembrane transporter activity"/>
    <property type="evidence" value="ECO:0007669"/>
    <property type="project" value="InterPro"/>
</dbReference>
<proteinExistence type="inferred from homology"/>
<feature type="transmembrane region" description="Helical" evidence="8">
    <location>
        <begin position="363"/>
        <end position="385"/>
    </location>
</feature>
<feature type="transmembrane region" description="Helical" evidence="8">
    <location>
        <begin position="113"/>
        <end position="132"/>
    </location>
</feature>
<dbReference type="InterPro" id="IPR004638">
    <property type="entry name" value="EmrB-like"/>
</dbReference>
<comment type="similarity">
    <text evidence="2">Belongs to the major facilitator superfamily. EmrB family.</text>
</comment>
<dbReference type="Pfam" id="PF07690">
    <property type="entry name" value="MFS_1"/>
    <property type="match status" value="2"/>
</dbReference>
<feature type="transmembrane region" description="Helical" evidence="8">
    <location>
        <begin position="307"/>
        <end position="325"/>
    </location>
</feature>
<comment type="subcellular location">
    <subcellularLocation>
        <location evidence="1">Cell membrane</location>
        <topology evidence="1">Multi-pass membrane protein</topology>
    </subcellularLocation>
</comment>
<dbReference type="GO" id="GO:0005886">
    <property type="term" value="C:plasma membrane"/>
    <property type="evidence" value="ECO:0007669"/>
    <property type="project" value="UniProtKB-SubCell"/>
</dbReference>
<feature type="transmembrane region" description="Helical" evidence="8">
    <location>
        <begin position="204"/>
        <end position="224"/>
    </location>
</feature>
<evidence type="ECO:0000256" key="5">
    <source>
        <dbReference type="ARBA" id="ARBA00022692"/>
    </source>
</evidence>
<reference evidence="10 11" key="1">
    <citation type="submission" date="2016-10" db="EMBL/GenBank/DDBJ databases">
        <authorList>
            <person name="Varghese N."/>
            <person name="Submissions S."/>
        </authorList>
    </citation>
    <scope>NUCLEOTIDE SEQUENCE [LARGE SCALE GENOMIC DNA]</scope>
    <source>
        <strain evidence="10 11">DSM 16733</strain>
    </source>
</reference>
<evidence type="ECO:0000256" key="6">
    <source>
        <dbReference type="ARBA" id="ARBA00022989"/>
    </source>
</evidence>
<feature type="transmembrane region" description="Helical" evidence="8">
    <location>
        <begin position="85"/>
        <end position="107"/>
    </location>
</feature>
<evidence type="ECO:0000256" key="4">
    <source>
        <dbReference type="ARBA" id="ARBA00022475"/>
    </source>
</evidence>
<feature type="transmembrane region" description="Helical" evidence="8">
    <location>
        <begin position="272"/>
        <end position="295"/>
    </location>
</feature>
<dbReference type="InterPro" id="IPR020846">
    <property type="entry name" value="MFS_dom"/>
</dbReference>
<evidence type="ECO:0000256" key="3">
    <source>
        <dbReference type="ARBA" id="ARBA00022448"/>
    </source>
</evidence>
<sequence length="457" mass="46862">MGKTLSKDLMAGPVSAVPVLVSVALSSFMVALDVTALNVALPSIGHDLAAGMDRLQWIAGAYTLVFASLLLSAGALSDRLGARKVFLFALWVFISASVACGLAQGVVELITARAIQGIGAALMLPSSMALLVEAYPDPKARAKAVALWGGISALALVSGPLLGGMLVEMVDWRSIFYLNVPFCLIALGCCAARNSRLAIQPRSIDWAGQLFSTLALLSLIFALIEGPVWGWSNAWVIMMLLVALVSGTAFIYSQQTQHEPMLPLSLFESRTFSAAIGAGFLQTLAYYGSLFVLPFALQGQGRTPVEIGLAMIPMTIATGVMASLSGRLSNAFGARSVGAAGMLCGALGAALLVLYGMDRISLVFGGLLIGLGGATLPVIVGACLASVPSGKVGVGSGVLNAARQCGGVVGIALLGASLEGPGRATAALSIIALSFLAAALLTVLRLYTDAVDVVSEC</sequence>
<feature type="transmembrane region" description="Helical" evidence="8">
    <location>
        <begin position="57"/>
        <end position="76"/>
    </location>
</feature>
<dbReference type="AlphaFoldDB" id="A0AAX2DA31"/>
<evidence type="ECO:0000256" key="2">
    <source>
        <dbReference type="ARBA" id="ARBA00008537"/>
    </source>
</evidence>
<dbReference type="PROSITE" id="PS50850">
    <property type="entry name" value="MFS"/>
    <property type="match status" value="1"/>
</dbReference>
<keyword evidence="3" id="KW-0813">Transport</keyword>
<accession>A0AAX2DA31</accession>
<feature type="domain" description="Major facilitator superfamily (MFS) profile" evidence="9">
    <location>
        <begin position="19"/>
        <end position="450"/>
    </location>
</feature>
<dbReference type="InterPro" id="IPR011701">
    <property type="entry name" value="MFS"/>
</dbReference>
<dbReference type="PANTHER" id="PTHR42718">
    <property type="entry name" value="MAJOR FACILITATOR SUPERFAMILY MULTIDRUG TRANSPORTER MFSC"/>
    <property type="match status" value="1"/>
</dbReference>
<feature type="transmembrane region" description="Helical" evidence="8">
    <location>
        <begin position="337"/>
        <end position="357"/>
    </location>
</feature>
<evidence type="ECO:0000313" key="11">
    <source>
        <dbReference type="Proteomes" id="UP000183772"/>
    </source>
</evidence>